<proteinExistence type="predicted"/>
<accession>A0A6S7J0H8</accession>
<reference evidence="1" key="1">
    <citation type="submission" date="2020-04" db="EMBL/GenBank/DDBJ databases">
        <authorList>
            <person name="Alioto T."/>
            <person name="Alioto T."/>
            <person name="Gomez Garrido J."/>
        </authorList>
    </citation>
    <scope>NUCLEOTIDE SEQUENCE</scope>
    <source>
        <strain evidence="1">A484AB</strain>
    </source>
</reference>
<evidence type="ECO:0000313" key="1">
    <source>
        <dbReference type="EMBL" id="CAB4025335.1"/>
    </source>
</evidence>
<dbReference type="EMBL" id="CACRXK020013547">
    <property type="protein sequence ID" value="CAB4025335.1"/>
    <property type="molecule type" value="Genomic_DNA"/>
</dbReference>
<gene>
    <name evidence="1" type="ORF">PACLA_8A084781</name>
</gene>
<keyword evidence="2" id="KW-1185">Reference proteome</keyword>
<evidence type="ECO:0000313" key="2">
    <source>
        <dbReference type="Proteomes" id="UP001152795"/>
    </source>
</evidence>
<name>A0A6S7J0H8_PARCT</name>
<organism evidence="1 2">
    <name type="scientific">Paramuricea clavata</name>
    <name type="common">Red gorgonian</name>
    <name type="synonym">Violescent sea-whip</name>
    <dbReference type="NCBI Taxonomy" id="317549"/>
    <lineage>
        <taxon>Eukaryota</taxon>
        <taxon>Metazoa</taxon>
        <taxon>Cnidaria</taxon>
        <taxon>Anthozoa</taxon>
        <taxon>Octocorallia</taxon>
        <taxon>Malacalcyonacea</taxon>
        <taxon>Plexauridae</taxon>
        <taxon>Paramuricea</taxon>
    </lineage>
</organism>
<comment type="caution">
    <text evidence="1">The sequence shown here is derived from an EMBL/GenBank/DDBJ whole genome shotgun (WGS) entry which is preliminary data.</text>
</comment>
<dbReference type="AlphaFoldDB" id="A0A6S7J0H8"/>
<protein>
    <submittedName>
        <fullName evidence="1">Uncharacterized protein</fullName>
    </submittedName>
</protein>
<sequence>MGDEEGRVNTRSHSRKDLDTYFKSDAFGDLVNKAITQQFQSFLSSKGFQDMLVLTTKTIVSEVVCDTVESVVDKEIDKVVQPLKNKIAELEFQLDRVKL</sequence>
<dbReference type="Proteomes" id="UP001152795">
    <property type="component" value="Unassembled WGS sequence"/>
</dbReference>